<protein>
    <submittedName>
        <fullName evidence="4">Universal stress protein</fullName>
    </submittedName>
</protein>
<comment type="caution">
    <text evidence="4">The sequence shown here is derived from an EMBL/GenBank/DDBJ whole genome shotgun (WGS) entry which is preliminary data.</text>
</comment>
<comment type="similarity">
    <text evidence="1">Belongs to the universal stress protein A family.</text>
</comment>
<dbReference type="PANTHER" id="PTHR46268:SF6">
    <property type="entry name" value="UNIVERSAL STRESS PROTEIN UP12"/>
    <property type="match status" value="1"/>
</dbReference>
<dbReference type="Gene3D" id="3.40.50.12370">
    <property type="match status" value="1"/>
</dbReference>
<proteinExistence type="inferred from homology"/>
<feature type="domain" description="UspA" evidence="3">
    <location>
        <begin position="8"/>
        <end position="142"/>
    </location>
</feature>
<dbReference type="Pfam" id="PF00582">
    <property type="entry name" value="Usp"/>
    <property type="match status" value="2"/>
</dbReference>
<dbReference type="InterPro" id="IPR006016">
    <property type="entry name" value="UspA"/>
</dbReference>
<reference evidence="5" key="1">
    <citation type="submission" date="2018-08" db="EMBL/GenBank/DDBJ databases">
        <authorList>
            <person name="Liu Z.-W."/>
            <person name="Du Z.-J."/>
        </authorList>
    </citation>
    <scope>NUCLEOTIDE SEQUENCE [LARGE SCALE GENOMIC DNA]</scope>
    <source>
        <strain evidence="5">H4X</strain>
    </source>
</reference>
<gene>
    <name evidence="4" type="ORF">DXT99_18665</name>
</gene>
<feature type="coiled-coil region" evidence="2">
    <location>
        <begin position="188"/>
        <end position="222"/>
    </location>
</feature>
<accession>A0A3D8L999</accession>
<name>A0A3D8L999_9BACT</name>
<sequence length="307" mass="34418">MSMSNTLKKILIPVDVDKPAESLLLLNYAGQFAAAFSAELLLLHPSNTAALTFTQQTRRIQLLRAMGERVLGRVPKFRDYVPFECVVRPGNLHDCIKDVVQNASVDLVLMQADSLPDPDKAAHADHAAQVMEQVGCPLMVVPSALAYKKIKHLVFATDFTDRDPKVLAQINEFSKQADALLTLVQVYSKAARAQLSSMKAAIHEVEEQLKGRNVRFKLLEEEDMLEGIGDFAEREDADMLVLATRDSYLMQRLFSKAYVKTMAYHTRIPLLTFRQLKKKPCSGCCTNCMKRSAHHPEIKFEEAGINI</sequence>
<organism evidence="4 5">
    <name type="scientific">Pontibacter diazotrophicus</name>
    <dbReference type="NCBI Taxonomy" id="1400979"/>
    <lineage>
        <taxon>Bacteria</taxon>
        <taxon>Pseudomonadati</taxon>
        <taxon>Bacteroidota</taxon>
        <taxon>Cytophagia</taxon>
        <taxon>Cytophagales</taxon>
        <taxon>Hymenobacteraceae</taxon>
        <taxon>Pontibacter</taxon>
    </lineage>
</organism>
<evidence type="ECO:0000259" key="3">
    <source>
        <dbReference type="Pfam" id="PF00582"/>
    </source>
</evidence>
<dbReference type="SUPFAM" id="SSF52402">
    <property type="entry name" value="Adenine nucleotide alpha hydrolases-like"/>
    <property type="match status" value="2"/>
</dbReference>
<keyword evidence="5" id="KW-1185">Reference proteome</keyword>
<dbReference type="OrthoDB" id="936242at2"/>
<dbReference type="CDD" id="cd00293">
    <property type="entry name" value="USP-like"/>
    <property type="match status" value="2"/>
</dbReference>
<evidence type="ECO:0000313" key="4">
    <source>
        <dbReference type="EMBL" id="RDV13562.1"/>
    </source>
</evidence>
<dbReference type="AlphaFoldDB" id="A0A3D8L999"/>
<keyword evidence="2" id="KW-0175">Coiled coil</keyword>
<dbReference type="EMBL" id="QRGR01000022">
    <property type="protein sequence ID" value="RDV13562.1"/>
    <property type="molecule type" value="Genomic_DNA"/>
</dbReference>
<evidence type="ECO:0000256" key="1">
    <source>
        <dbReference type="ARBA" id="ARBA00008791"/>
    </source>
</evidence>
<feature type="domain" description="UspA" evidence="3">
    <location>
        <begin position="150"/>
        <end position="272"/>
    </location>
</feature>
<dbReference type="Proteomes" id="UP000256708">
    <property type="component" value="Unassembled WGS sequence"/>
</dbReference>
<evidence type="ECO:0000313" key="5">
    <source>
        <dbReference type="Proteomes" id="UP000256708"/>
    </source>
</evidence>
<dbReference type="PANTHER" id="PTHR46268">
    <property type="entry name" value="STRESS RESPONSE PROTEIN NHAX"/>
    <property type="match status" value="1"/>
</dbReference>
<evidence type="ECO:0000256" key="2">
    <source>
        <dbReference type="SAM" id="Coils"/>
    </source>
</evidence>